<gene>
    <name evidence="7" type="ORF">E5163_05715</name>
</gene>
<keyword evidence="2" id="KW-0949">S-adenosyl-L-methionine</keyword>
<dbReference type="InterPro" id="IPR007197">
    <property type="entry name" value="rSAM"/>
</dbReference>
<evidence type="ECO:0000256" key="5">
    <source>
        <dbReference type="ARBA" id="ARBA00023014"/>
    </source>
</evidence>
<dbReference type="Gene3D" id="3.20.20.70">
    <property type="entry name" value="Aldolase class I"/>
    <property type="match status" value="1"/>
</dbReference>
<dbReference type="EMBL" id="SRXW01000001">
    <property type="protein sequence ID" value="TGY90614.1"/>
    <property type="molecule type" value="Genomic_DNA"/>
</dbReference>
<keyword evidence="4" id="KW-0408">Iron</keyword>
<protein>
    <submittedName>
        <fullName evidence="7">Radical SAM protein</fullName>
    </submittedName>
</protein>
<accession>A0A4S2H4R2</accession>
<keyword evidence="3" id="KW-0479">Metal-binding</keyword>
<reference evidence="7 8" key="1">
    <citation type="journal article" date="2017" name="Int. J. Syst. Evol. Microbiol.">
        <title>Marinicauda algicola sp. nov., isolated from a marine red alga Rhodosorus marinus.</title>
        <authorList>
            <person name="Jeong S.E."/>
            <person name="Jeon S.H."/>
            <person name="Chun B.H."/>
            <person name="Kim D.W."/>
            <person name="Jeon C.O."/>
        </authorList>
    </citation>
    <scope>NUCLEOTIDE SEQUENCE [LARGE SCALE GENOMIC DNA]</scope>
    <source>
        <strain evidence="7 8">JCM 31718</strain>
    </source>
</reference>
<dbReference type="PANTHER" id="PTHR11228:SF7">
    <property type="entry name" value="PQQA PEPTIDE CYCLASE"/>
    <property type="match status" value="1"/>
</dbReference>
<dbReference type="GO" id="GO:0003824">
    <property type="term" value="F:catalytic activity"/>
    <property type="evidence" value="ECO:0007669"/>
    <property type="project" value="InterPro"/>
</dbReference>
<evidence type="ECO:0000256" key="1">
    <source>
        <dbReference type="ARBA" id="ARBA00001966"/>
    </source>
</evidence>
<dbReference type="SFLD" id="SFLDS00029">
    <property type="entry name" value="Radical_SAM"/>
    <property type="match status" value="1"/>
</dbReference>
<proteinExistence type="predicted"/>
<dbReference type="InterPro" id="IPR050377">
    <property type="entry name" value="Radical_SAM_PqqE_MftC-like"/>
</dbReference>
<dbReference type="GO" id="GO:0051536">
    <property type="term" value="F:iron-sulfur cluster binding"/>
    <property type="evidence" value="ECO:0007669"/>
    <property type="project" value="UniProtKB-KW"/>
</dbReference>
<sequence length="353" mass="37885">MIDPDTLHLHFARCVIVQVTATCPLACAHCIVSSSPERREELDTPALLGLIGEIAASGRTAMVVLSGGEPFLKLDRLAAALERIAELGMSAGVVTSAHWAVSKARAGEILDRLPRAALADFCISADRHHLEFMSLEPVRHALEAARDRGIASSLFVCLDSDRDDFLQTLHGALGAELMERVRVRVTPTHRSGRGARHRALAGVGEPARFEDLPDEPCHGPATPAVTPTGEVMACCGDTMSDPQNWPALRLGRTGEPGFAQHVEQADSDPLLQALRLRGPKHLARLAVDAGVLEPAGKRFDRRNICEVCRWVMSEPDAVAAVRDALSAPGCAEALQAERLLAFGEVTPEPEPAE</sequence>
<evidence type="ECO:0000256" key="2">
    <source>
        <dbReference type="ARBA" id="ARBA00022691"/>
    </source>
</evidence>
<evidence type="ECO:0000256" key="3">
    <source>
        <dbReference type="ARBA" id="ARBA00022723"/>
    </source>
</evidence>
<dbReference type="AlphaFoldDB" id="A0A4S2H4R2"/>
<organism evidence="7 8">
    <name type="scientific">Marinicauda algicola</name>
    <dbReference type="NCBI Taxonomy" id="2029849"/>
    <lineage>
        <taxon>Bacteria</taxon>
        <taxon>Pseudomonadati</taxon>
        <taxon>Pseudomonadota</taxon>
        <taxon>Alphaproteobacteria</taxon>
        <taxon>Maricaulales</taxon>
        <taxon>Maricaulaceae</taxon>
        <taxon>Marinicauda</taxon>
    </lineage>
</organism>
<evidence type="ECO:0000259" key="6">
    <source>
        <dbReference type="Pfam" id="PF04055"/>
    </source>
</evidence>
<dbReference type="PANTHER" id="PTHR11228">
    <property type="entry name" value="RADICAL SAM DOMAIN PROTEIN"/>
    <property type="match status" value="1"/>
</dbReference>
<dbReference type="InterPro" id="IPR013785">
    <property type="entry name" value="Aldolase_TIM"/>
</dbReference>
<keyword evidence="5" id="KW-0411">Iron-sulfur</keyword>
<feature type="domain" description="Radical SAM core" evidence="6">
    <location>
        <begin position="18"/>
        <end position="159"/>
    </location>
</feature>
<dbReference type="InterPro" id="IPR058240">
    <property type="entry name" value="rSAM_sf"/>
</dbReference>
<dbReference type="RefSeq" id="WP_135995112.1">
    <property type="nucleotide sequence ID" value="NZ_CP071057.1"/>
</dbReference>
<comment type="cofactor">
    <cofactor evidence="1">
        <name>[4Fe-4S] cluster</name>
        <dbReference type="ChEBI" id="CHEBI:49883"/>
    </cofactor>
</comment>
<dbReference type="Pfam" id="PF04055">
    <property type="entry name" value="Radical_SAM"/>
    <property type="match status" value="1"/>
</dbReference>
<dbReference type="GO" id="GO:0046872">
    <property type="term" value="F:metal ion binding"/>
    <property type="evidence" value="ECO:0007669"/>
    <property type="project" value="UniProtKB-KW"/>
</dbReference>
<evidence type="ECO:0000313" key="8">
    <source>
        <dbReference type="Proteomes" id="UP000308054"/>
    </source>
</evidence>
<dbReference type="CDD" id="cd01335">
    <property type="entry name" value="Radical_SAM"/>
    <property type="match status" value="1"/>
</dbReference>
<dbReference type="Proteomes" id="UP000308054">
    <property type="component" value="Unassembled WGS sequence"/>
</dbReference>
<name>A0A4S2H4R2_9PROT</name>
<keyword evidence="8" id="KW-1185">Reference proteome</keyword>
<dbReference type="OrthoDB" id="9810775at2"/>
<evidence type="ECO:0000256" key="4">
    <source>
        <dbReference type="ARBA" id="ARBA00023004"/>
    </source>
</evidence>
<dbReference type="SUPFAM" id="SSF102114">
    <property type="entry name" value="Radical SAM enzymes"/>
    <property type="match status" value="1"/>
</dbReference>
<evidence type="ECO:0000313" key="7">
    <source>
        <dbReference type="EMBL" id="TGY90614.1"/>
    </source>
</evidence>
<comment type="caution">
    <text evidence="7">The sequence shown here is derived from an EMBL/GenBank/DDBJ whole genome shotgun (WGS) entry which is preliminary data.</text>
</comment>